<organism evidence="4 5">
    <name type="scientific">Apiotrichum porosum</name>
    <dbReference type="NCBI Taxonomy" id="105984"/>
    <lineage>
        <taxon>Eukaryota</taxon>
        <taxon>Fungi</taxon>
        <taxon>Dikarya</taxon>
        <taxon>Basidiomycota</taxon>
        <taxon>Agaricomycotina</taxon>
        <taxon>Tremellomycetes</taxon>
        <taxon>Trichosporonales</taxon>
        <taxon>Trichosporonaceae</taxon>
        <taxon>Apiotrichum</taxon>
    </lineage>
</organism>
<evidence type="ECO:0000313" key="4">
    <source>
        <dbReference type="EMBL" id="RSH81027.1"/>
    </source>
</evidence>
<dbReference type="GeneID" id="39593004"/>
<dbReference type="CDD" id="cd05471">
    <property type="entry name" value="pepsin_like"/>
    <property type="match status" value="1"/>
</dbReference>
<proteinExistence type="inferred from homology"/>
<dbReference type="InterPro" id="IPR034164">
    <property type="entry name" value="Pepsin-like_dom"/>
</dbReference>
<reference evidence="4 5" key="1">
    <citation type="submission" date="2018-11" db="EMBL/GenBank/DDBJ databases">
        <title>Genome sequence of Apiotrichum porosum DSM 27194.</title>
        <authorList>
            <person name="Aliyu H."/>
            <person name="Gorte O."/>
            <person name="Ochsenreither K."/>
        </authorList>
    </citation>
    <scope>NUCLEOTIDE SEQUENCE [LARGE SCALE GENOMIC DNA]</scope>
    <source>
        <strain evidence="4 5">DSM 27194</strain>
    </source>
</reference>
<keyword evidence="2" id="KW-0732">Signal</keyword>
<feature type="domain" description="Peptidase A1" evidence="3">
    <location>
        <begin position="67"/>
        <end position="426"/>
    </location>
</feature>
<dbReference type="InterPro" id="IPR001461">
    <property type="entry name" value="Aspartic_peptidase_A1"/>
</dbReference>
<dbReference type="Pfam" id="PF00026">
    <property type="entry name" value="Asp"/>
    <property type="match status" value="1"/>
</dbReference>
<dbReference type="EMBL" id="RSCE01000007">
    <property type="protein sequence ID" value="RSH81027.1"/>
    <property type="molecule type" value="Genomic_DNA"/>
</dbReference>
<dbReference type="STRING" id="105984.A0A427XQD6"/>
<keyword evidence="5" id="KW-1185">Reference proteome</keyword>
<dbReference type="InterPro" id="IPR021109">
    <property type="entry name" value="Peptidase_aspartic_dom_sf"/>
</dbReference>
<dbReference type="InterPro" id="IPR033121">
    <property type="entry name" value="PEPTIDASE_A1"/>
</dbReference>
<dbReference type="PANTHER" id="PTHR47966">
    <property type="entry name" value="BETA-SITE APP-CLEAVING ENZYME, ISOFORM A-RELATED"/>
    <property type="match status" value="1"/>
</dbReference>
<dbReference type="RefSeq" id="XP_028475746.1">
    <property type="nucleotide sequence ID" value="XM_028623772.1"/>
</dbReference>
<gene>
    <name evidence="4" type="ORF">EHS24_008461</name>
</gene>
<dbReference type="PANTHER" id="PTHR47966:SF51">
    <property type="entry name" value="BETA-SITE APP-CLEAVING ENZYME, ISOFORM A-RELATED"/>
    <property type="match status" value="1"/>
</dbReference>
<feature type="signal peptide" evidence="2">
    <location>
        <begin position="1"/>
        <end position="17"/>
    </location>
</feature>
<dbReference type="PROSITE" id="PS51767">
    <property type="entry name" value="PEPTIDASE_A1"/>
    <property type="match status" value="1"/>
</dbReference>
<dbReference type="AlphaFoldDB" id="A0A427XQD6"/>
<dbReference type="SUPFAM" id="SSF50630">
    <property type="entry name" value="Acid proteases"/>
    <property type="match status" value="1"/>
</dbReference>
<evidence type="ECO:0000256" key="2">
    <source>
        <dbReference type="SAM" id="SignalP"/>
    </source>
</evidence>
<dbReference type="Proteomes" id="UP000279236">
    <property type="component" value="Unassembled WGS sequence"/>
</dbReference>
<dbReference type="GO" id="GO:0006508">
    <property type="term" value="P:proteolysis"/>
    <property type="evidence" value="ECO:0007669"/>
    <property type="project" value="InterPro"/>
</dbReference>
<protein>
    <recommendedName>
        <fullName evidence="3">Peptidase A1 domain-containing protein</fullName>
    </recommendedName>
</protein>
<evidence type="ECO:0000259" key="3">
    <source>
        <dbReference type="PROSITE" id="PS51767"/>
    </source>
</evidence>
<name>A0A427XQD6_9TREE</name>
<comment type="caution">
    <text evidence="4">The sequence shown here is derived from an EMBL/GenBank/DDBJ whole genome shotgun (WGS) entry which is preliminary data.</text>
</comment>
<evidence type="ECO:0000256" key="1">
    <source>
        <dbReference type="ARBA" id="ARBA00007447"/>
    </source>
</evidence>
<dbReference type="GO" id="GO:0004190">
    <property type="term" value="F:aspartic-type endopeptidase activity"/>
    <property type="evidence" value="ECO:0007669"/>
    <property type="project" value="InterPro"/>
</dbReference>
<feature type="chain" id="PRO_5019054230" description="Peptidase A1 domain-containing protein" evidence="2">
    <location>
        <begin position="18"/>
        <end position="484"/>
    </location>
</feature>
<comment type="similarity">
    <text evidence="1">Belongs to the peptidase A1 family.</text>
</comment>
<evidence type="ECO:0000313" key="5">
    <source>
        <dbReference type="Proteomes" id="UP000279236"/>
    </source>
</evidence>
<accession>A0A427XQD6</accession>
<sequence>MLNSTLIATSLVAGALAAPNPVAPRAAGGIALPFTGRAHDSFNEYHSLERRDAIVAANLTYGRVWNYRVPIQIGTPPQDVLVGMTAAKYSNMQMYESGGDERYTVDNGAVSYYYPGNSSTSASTGKNITGTATWNISGVVKSDTVTIGGLTFPDLPFYGQNTSNWAGTSSFLNLVGYLGIGFDADPTGDFGDPLWKRVVAQGGAPEAGIYLERTVSEGGLVVGGWPFQENAGELMLGGLNAAYYQGSINYMDLDNSTTAEESGGSAYLQLDEIKVNGQALASVNETATSWTPKATGEGNVTYDVSVPGPVMLALSGIAINLGNETFNALHAKIPGATPMGPLINYPIPVYMMNVPCNTTAEVSLTFGGVDYPLRPEDWIWRDRDTPGEGCQSMIVNYPTQSAYIGTPFLQSVYTAFQFEKRQIGFAKVADGLPTRNVSVNGTVTVGVASATGTASGSSSAAVALHPSSVVAALAVLGVAAASLL</sequence>
<dbReference type="Gene3D" id="2.40.70.10">
    <property type="entry name" value="Acid Proteases"/>
    <property type="match status" value="2"/>
</dbReference>
<dbReference type="OrthoDB" id="771136at2759"/>